<keyword evidence="5" id="KW-0472">Membrane</keyword>
<dbReference type="GO" id="GO:0009247">
    <property type="term" value="P:glycolipid biosynthetic process"/>
    <property type="evidence" value="ECO:0007669"/>
    <property type="project" value="UniProtKB-ARBA"/>
</dbReference>
<sequence>MNTIYKKLLYGLSALPLGVLYKLSDFLYFLQNYVIKYRKKVVIENLKNSFPEKSDKEIQQISKQFNKNFCDFTVETLKGITISQEEIDQRISVKNIEVMQRIYDEKRNVMVLCGHVFNWEWLKGLGVHLPTPNIFAVYHVAKNELVNEIIKKSREKFNGETIPMQKATEGILRIPNDGDSLFLMVADQSPYKKAIRYDLQFLNQTTPVFQGFDKLARRKNMGIVYLNISKPKRGKYEYEVIEITPDGDDFKENEVVHKFFDLLEKNIQQDPANYMWTHKRWKYKKGIHY</sequence>
<keyword evidence="3" id="KW-0997">Cell inner membrane</keyword>
<dbReference type="PANTHER" id="PTHR30606:SF10">
    <property type="entry name" value="PHOSPHATIDYLINOSITOL MANNOSIDE ACYLTRANSFERASE"/>
    <property type="match status" value="1"/>
</dbReference>
<organism evidence="7 8">
    <name type="scientific">Profundicola chukchiensis</name>
    <dbReference type="NCBI Taxonomy" id="2961959"/>
    <lineage>
        <taxon>Bacteria</taxon>
        <taxon>Pseudomonadati</taxon>
        <taxon>Bacteroidota</taxon>
        <taxon>Flavobacteriia</taxon>
        <taxon>Flavobacteriales</taxon>
        <taxon>Weeksellaceae</taxon>
        <taxon>Profundicola</taxon>
    </lineage>
</organism>
<evidence type="ECO:0000256" key="2">
    <source>
        <dbReference type="ARBA" id="ARBA00022475"/>
    </source>
</evidence>
<accession>A0A9X4RWM8</accession>
<keyword evidence="4" id="KW-0808">Transferase</keyword>
<keyword evidence="6 7" id="KW-0012">Acyltransferase</keyword>
<keyword evidence="8" id="KW-1185">Reference proteome</keyword>
<dbReference type="Proteomes" id="UP001152599">
    <property type="component" value="Unassembled WGS sequence"/>
</dbReference>
<evidence type="ECO:0000256" key="6">
    <source>
        <dbReference type="ARBA" id="ARBA00023315"/>
    </source>
</evidence>
<evidence type="ECO:0000256" key="5">
    <source>
        <dbReference type="ARBA" id="ARBA00023136"/>
    </source>
</evidence>
<keyword evidence="2" id="KW-1003">Cell membrane</keyword>
<evidence type="ECO:0000256" key="4">
    <source>
        <dbReference type="ARBA" id="ARBA00022679"/>
    </source>
</evidence>
<protein>
    <submittedName>
        <fullName evidence="7">Lipid A biosynthesis acyltransferase</fullName>
    </submittedName>
</protein>
<dbReference type="GO" id="GO:0005886">
    <property type="term" value="C:plasma membrane"/>
    <property type="evidence" value="ECO:0007669"/>
    <property type="project" value="UniProtKB-SubCell"/>
</dbReference>
<evidence type="ECO:0000313" key="8">
    <source>
        <dbReference type="Proteomes" id="UP001152599"/>
    </source>
</evidence>
<dbReference type="EMBL" id="JANCMU010000002">
    <property type="protein sequence ID" value="MDG4945987.1"/>
    <property type="molecule type" value="Genomic_DNA"/>
</dbReference>
<gene>
    <name evidence="7" type="ORF">NMK71_06140</name>
</gene>
<reference evidence="7" key="1">
    <citation type="submission" date="2022-07" db="EMBL/GenBank/DDBJ databases">
        <title>Description and genome-wide analysis of Profundicola chukchiensis gen. nov., sp. nov., marine bacteria isolated from bottom sediments of the Chukchi Sea.</title>
        <authorList>
            <person name="Romanenko L."/>
            <person name="Otstavnykh N."/>
            <person name="Kurilenko V."/>
            <person name="Eremeev V."/>
            <person name="Velansky P."/>
            <person name="Mikhailov V."/>
            <person name="Isaeva M."/>
        </authorList>
    </citation>
    <scope>NUCLEOTIDE SEQUENCE</scope>
    <source>
        <strain evidence="7">KMM 9713</strain>
    </source>
</reference>
<dbReference type="PANTHER" id="PTHR30606">
    <property type="entry name" value="LIPID A BIOSYNTHESIS LAUROYL ACYLTRANSFERASE"/>
    <property type="match status" value="1"/>
</dbReference>
<proteinExistence type="predicted"/>
<comment type="caution">
    <text evidence="7">The sequence shown here is derived from an EMBL/GenBank/DDBJ whole genome shotgun (WGS) entry which is preliminary data.</text>
</comment>
<name>A0A9X4RWM8_9FLAO</name>
<dbReference type="CDD" id="cd07984">
    <property type="entry name" value="LPLAT_LABLAT-like"/>
    <property type="match status" value="1"/>
</dbReference>
<dbReference type="RefSeq" id="WP_304417540.1">
    <property type="nucleotide sequence ID" value="NZ_JANAIE010000007.1"/>
</dbReference>
<evidence type="ECO:0000256" key="1">
    <source>
        <dbReference type="ARBA" id="ARBA00004533"/>
    </source>
</evidence>
<dbReference type="GO" id="GO:0016746">
    <property type="term" value="F:acyltransferase activity"/>
    <property type="evidence" value="ECO:0007669"/>
    <property type="project" value="UniProtKB-KW"/>
</dbReference>
<dbReference type="AlphaFoldDB" id="A0A9X4RWM8"/>
<dbReference type="InterPro" id="IPR004960">
    <property type="entry name" value="LipA_acyltrans"/>
</dbReference>
<evidence type="ECO:0000256" key="3">
    <source>
        <dbReference type="ARBA" id="ARBA00022519"/>
    </source>
</evidence>
<comment type="subcellular location">
    <subcellularLocation>
        <location evidence="1">Cell inner membrane</location>
    </subcellularLocation>
</comment>
<evidence type="ECO:0000313" key="7">
    <source>
        <dbReference type="EMBL" id="MDG4945987.1"/>
    </source>
</evidence>
<dbReference type="Pfam" id="PF03279">
    <property type="entry name" value="Lip_A_acyltrans"/>
    <property type="match status" value="1"/>
</dbReference>